<comment type="similarity">
    <text evidence="6">Belongs to the AcsB/BcsB family.</text>
</comment>
<evidence type="ECO:0000256" key="4">
    <source>
        <dbReference type="ARBA" id="ARBA00022989"/>
    </source>
</evidence>
<keyword evidence="3 6" id="KW-0812">Transmembrane</keyword>
<feature type="signal peptide" evidence="6">
    <location>
        <begin position="1"/>
        <end position="23"/>
    </location>
</feature>
<evidence type="ECO:0000256" key="6">
    <source>
        <dbReference type="RuleBase" id="RU365021"/>
    </source>
</evidence>
<feature type="compositionally biased region" description="Polar residues" evidence="7">
    <location>
        <begin position="29"/>
        <end position="47"/>
    </location>
</feature>
<feature type="region of interest" description="Disordered" evidence="7">
    <location>
        <begin position="29"/>
        <end position="112"/>
    </location>
</feature>
<sequence length="908" mass="97355">MRHKRLLTASAAALLLGVSVSWAQTPTFPLNNQGGLRTTPTQQQGIAEQSAAPLSPENPATGAARNSLAPPRNTPAPFDINNDGRTPSTALPDDTPTAIIQPSTTVSPLAPGTRATAVPIDAVSEQERQNLAALIRQPTNEVRELRVVLENNADYTDAMVDRPIVPERTLRLEGELDSRTWDVYLTAAEASRGGTLSLAFNNSVLVLPEGSRLRLYLNGREIMETAIDSPDRTKVITMPITTGLLRPGENSFRIEAEMRHRIDCSVNATYELWTRIDTRLTGFSGQGLDKAVSGLPDLPAIGVGTNGATRLRVIMDEPSNPAQIDRLLQVVQTVALRGRFGQPLVEVVPPGTDLEPVVGTLNIAMGPASTVSSVLSNAPASVNSVPTVELVNGSIGPTIVISGPTPREVDTALAEFVGTPSISRDWDREANGPLIDGATSITLADLGFETIDFTGRRFRAGFNVTLPPDFYAAAYGEAEMLLDAAYSASIDPNSQLVIYVNGVSSTSVNFASADRRVFRDYPVQLGMQSFKPGVNRIEMVAELRSDDDTACLPGATAPSGERFAIMSSTRLNFPDFARIGQLPNLASFAANGFPYEMGNEPVRILVGGRALDTIGAAGTLMSRIAIGRGAPLTTSVVDQVEPYRDRNLLVIGPLPDVPTTVLEATGAENIIPAVWDTPSGIGGGNEEPQGLEQYDEVLRRLRSQLRQEDAQLNRAANLSDPSSPTPERQRAGNQNWFDNLGDRGGFSSSISELLRPIRNAFNLNFDFDFSFMNAARNEIPAGSIPAGASLLMVQNNAPGNENAAWTLVTAPSPSLLSTSIASLTTPDVWDKISGRATAYTLETNEVDTVRAARVSYIATMPLSFTNMRLIAANWFSINNGVYAIAVVIAAFFLGLITWALVRPMGRNN</sequence>
<comment type="subcellular location">
    <subcellularLocation>
        <location evidence="6">Cell inner membrane</location>
    </subcellularLocation>
    <subcellularLocation>
        <location evidence="1">Cell membrane</location>
        <topology evidence="1">Single-pass membrane protein</topology>
    </subcellularLocation>
</comment>
<keyword evidence="6" id="KW-0997">Cell inner membrane</keyword>
<dbReference type="Proteomes" id="UP000249590">
    <property type="component" value="Unassembled WGS sequence"/>
</dbReference>
<keyword evidence="6" id="KW-0135">Cellulose biosynthesis</keyword>
<feature type="compositionally biased region" description="Polar residues" evidence="7">
    <location>
        <begin position="98"/>
        <end position="107"/>
    </location>
</feature>
<dbReference type="GO" id="GO:0030244">
    <property type="term" value="P:cellulose biosynthetic process"/>
    <property type="evidence" value="ECO:0007669"/>
    <property type="project" value="UniProtKB-KW"/>
</dbReference>
<comment type="subunit">
    <text evidence="6">Tightly associated with the cellulose synthase catalytic subunit.</text>
</comment>
<keyword evidence="2 6" id="KW-1003">Cell membrane</keyword>
<protein>
    <recommendedName>
        <fullName evidence="6">Cyclic di-GMP-binding protein</fullName>
    </recommendedName>
    <alternativeName>
        <fullName evidence="6">Cellulose synthase regulatory subunit</fullName>
    </alternativeName>
</protein>
<organism evidence="8 9">
    <name type="scientific">Acuticoccus sediminis</name>
    <dbReference type="NCBI Taxonomy" id="2184697"/>
    <lineage>
        <taxon>Bacteria</taxon>
        <taxon>Pseudomonadati</taxon>
        <taxon>Pseudomonadota</taxon>
        <taxon>Alphaproteobacteria</taxon>
        <taxon>Hyphomicrobiales</taxon>
        <taxon>Amorphaceae</taxon>
        <taxon>Acuticoccus</taxon>
    </lineage>
</organism>
<evidence type="ECO:0000256" key="2">
    <source>
        <dbReference type="ARBA" id="ARBA00022475"/>
    </source>
</evidence>
<dbReference type="GO" id="GO:0006011">
    <property type="term" value="P:UDP-alpha-D-glucose metabolic process"/>
    <property type="evidence" value="ECO:0007669"/>
    <property type="project" value="InterPro"/>
</dbReference>
<feature type="transmembrane region" description="Helical" evidence="6">
    <location>
        <begin position="880"/>
        <end position="901"/>
    </location>
</feature>
<comment type="function">
    <text evidence="6">Binds the cellulose synthase activator, bis-(3'-5') cyclic diguanylic acid (c-di-GMP).</text>
</comment>
<evidence type="ECO:0000313" key="8">
    <source>
        <dbReference type="EMBL" id="RAI03025.1"/>
    </source>
</evidence>
<reference evidence="8 9" key="1">
    <citation type="submission" date="2018-05" db="EMBL/GenBank/DDBJ databases">
        <title>Acuticoccus sediminis sp. nov., isolated from deep-sea sediment of Indian Ocean.</title>
        <authorList>
            <person name="Liu X."/>
            <person name="Lai Q."/>
            <person name="Du Y."/>
            <person name="Sun F."/>
            <person name="Zhang X."/>
            <person name="Wang S."/>
            <person name="Shao Z."/>
        </authorList>
    </citation>
    <scope>NUCLEOTIDE SEQUENCE [LARGE SCALE GENOMIC DNA]</scope>
    <source>
        <strain evidence="8 9">PTG4-2</strain>
    </source>
</reference>
<gene>
    <name evidence="8" type="ORF">DLJ53_00355</name>
</gene>
<evidence type="ECO:0000256" key="5">
    <source>
        <dbReference type="ARBA" id="ARBA00023136"/>
    </source>
</evidence>
<evidence type="ECO:0000256" key="7">
    <source>
        <dbReference type="SAM" id="MobiDB-lite"/>
    </source>
</evidence>
<dbReference type="Pfam" id="PF03170">
    <property type="entry name" value="BcsB"/>
    <property type="match status" value="1"/>
</dbReference>
<keyword evidence="6" id="KW-0732">Signal</keyword>
<dbReference type="AlphaFoldDB" id="A0A8B2NY15"/>
<feature type="chain" id="PRO_5033104429" description="Cyclic di-GMP-binding protein" evidence="6">
    <location>
        <begin position="24"/>
        <end position="908"/>
    </location>
</feature>
<evidence type="ECO:0000256" key="1">
    <source>
        <dbReference type="ARBA" id="ARBA00004162"/>
    </source>
</evidence>
<name>A0A8B2NY15_9HYPH</name>
<evidence type="ECO:0000256" key="3">
    <source>
        <dbReference type="ARBA" id="ARBA00022692"/>
    </source>
</evidence>
<dbReference type="RefSeq" id="WP_111341277.1">
    <property type="nucleotide sequence ID" value="NZ_QHHQ01000001.1"/>
</dbReference>
<dbReference type="PANTHER" id="PTHR39083">
    <property type="entry name" value="CYCLIC DI-GMP-BINDING PROTEIN"/>
    <property type="match status" value="1"/>
</dbReference>
<comment type="caution">
    <text evidence="8">The sequence shown here is derived from an EMBL/GenBank/DDBJ whole genome shotgun (WGS) entry which is preliminary data.</text>
</comment>
<keyword evidence="4 6" id="KW-1133">Transmembrane helix</keyword>
<dbReference type="EMBL" id="QHHQ01000001">
    <property type="protein sequence ID" value="RAI03025.1"/>
    <property type="molecule type" value="Genomic_DNA"/>
</dbReference>
<dbReference type="Gene3D" id="2.60.120.260">
    <property type="entry name" value="Galactose-binding domain-like"/>
    <property type="match status" value="2"/>
</dbReference>
<keyword evidence="6" id="KW-0973">c-di-GMP</keyword>
<feature type="compositionally biased region" description="Polar residues" evidence="7">
    <location>
        <begin position="714"/>
        <end position="737"/>
    </location>
</feature>
<dbReference type="InterPro" id="IPR018513">
    <property type="entry name" value="Cell_synthase_bac"/>
</dbReference>
<accession>A0A8B2NY15</accession>
<comment type="pathway">
    <text evidence="6">Glycan metabolism; bacterial cellulose biosynthesis.</text>
</comment>
<keyword evidence="9" id="KW-1185">Reference proteome</keyword>
<dbReference type="UniPathway" id="UPA00694"/>
<evidence type="ECO:0000313" key="9">
    <source>
        <dbReference type="Proteomes" id="UP000249590"/>
    </source>
</evidence>
<feature type="region of interest" description="Disordered" evidence="7">
    <location>
        <begin position="712"/>
        <end position="738"/>
    </location>
</feature>
<proteinExistence type="inferred from homology"/>
<keyword evidence="5 6" id="KW-0472">Membrane</keyword>
<dbReference type="GO" id="GO:0005886">
    <property type="term" value="C:plasma membrane"/>
    <property type="evidence" value="ECO:0007669"/>
    <property type="project" value="UniProtKB-SubCell"/>
</dbReference>
<dbReference type="PANTHER" id="PTHR39083:SF1">
    <property type="entry name" value="CYCLIC DI-GMP-BINDING PROTEIN"/>
    <property type="match status" value="1"/>
</dbReference>
<dbReference type="OrthoDB" id="7615145at2"/>